<dbReference type="EMBL" id="UOFV01000344">
    <property type="protein sequence ID" value="VAX02760.1"/>
    <property type="molecule type" value="Genomic_DNA"/>
</dbReference>
<protein>
    <submittedName>
        <fullName evidence="1">Uncharacterized protein</fullName>
    </submittedName>
</protein>
<reference evidence="1" key="1">
    <citation type="submission" date="2018-06" db="EMBL/GenBank/DDBJ databases">
        <authorList>
            <person name="Zhirakovskaya E."/>
        </authorList>
    </citation>
    <scope>NUCLEOTIDE SEQUENCE</scope>
</reference>
<organism evidence="1">
    <name type="scientific">hydrothermal vent metagenome</name>
    <dbReference type="NCBI Taxonomy" id="652676"/>
    <lineage>
        <taxon>unclassified sequences</taxon>
        <taxon>metagenomes</taxon>
        <taxon>ecological metagenomes</taxon>
    </lineage>
</organism>
<dbReference type="AlphaFoldDB" id="A0A3B1AX03"/>
<evidence type="ECO:0000313" key="1">
    <source>
        <dbReference type="EMBL" id="VAX02760.1"/>
    </source>
</evidence>
<proteinExistence type="predicted"/>
<accession>A0A3B1AX03</accession>
<gene>
    <name evidence="1" type="ORF">MNBD_GAMMA19-1980</name>
</gene>
<sequence length="36" mass="4046">MGGQDHAPGAFLEITYFQRLIHIKEKTAFLAKLKDG</sequence>
<name>A0A3B1AX03_9ZZZZ</name>